<protein>
    <submittedName>
        <fullName evidence="1">Uncharacterized protein</fullName>
    </submittedName>
</protein>
<reference evidence="1 2" key="3">
    <citation type="journal article" date="2010" name="BMC Genomics">
        <title>Transcriptome sequencing and comparative analysis of cucumber flowers with different sex types.</title>
        <authorList>
            <person name="Guo S."/>
            <person name="Zheng Y."/>
            <person name="Joung J.G."/>
            <person name="Liu S."/>
            <person name="Zhang Z."/>
            <person name="Crasta O.R."/>
            <person name="Sobral B.W."/>
            <person name="Xu Y."/>
            <person name="Huang S."/>
            <person name="Fei Z."/>
        </authorList>
    </citation>
    <scope>NUCLEOTIDE SEQUENCE [LARGE SCALE GENOMIC DNA]</scope>
    <source>
        <strain evidence="2">cv. 9930</strain>
    </source>
</reference>
<reference evidence="1 2" key="1">
    <citation type="journal article" date="2009" name="Nat. Genet.">
        <title>The genome of the cucumber, Cucumis sativus L.</title>
        <authorList>
            <person name="Huang S."/>
            <person name="Li R."/>
            <person name="Zhang Z."/>
            <person name="Li L."/>
            <person name="Gu X."/>
            <person name="Fan W."/>
            <person name="Lucas W.J."/>
            <person name="Wang X."/>
            <person name="Xie B."/>
            <person name="Ni P."/>
            <person name="Ren Y."/>
            <person name="Zhu H."/>
            <person name="Li J."/>
            <person name="Lin K."/>
            <person name="Jin W."/>
            <person name="Fei Z."/>
            <person name="Li G."/>
            <person name="Staub J."/>
            <person name="Kilian A."/>
            <person name="van der Vossen E.A."/>
            <person name="Wu Y."/>
            <person name="Guo J."/>
            <person name="He J."/>
            <person name="Jia Z."/>
            <person name="Ren Y."/>
            <person name="Tian G."/>
            <person name="Lu Y."/>
            <person name="Ruan J."/>
            <person name="Qian W."/>
            <person name="Wang M."/>
            <person name="Huang Q."/>
            <person name="Li B."/>
            <person name="Xuan Z."/>
            <person name="Cao J."/>
            <person name="Asan"/>
            <person name="Wu Z."/>
            <person name="Zhang J."/>
            <person name="Cai Q."/>
            <person name="Bai Y."/>
            <person name="Zhao B."/>
            <person name="Han Y."/>
            <person name="Li Y."/>
            <person name="Li X."/>
            <person name="Wang S."/>
            <person name="Shi Q."/>
            <person name="Liu S."/>
            <person name="Cho W.K."/>
            <person name="Kim J.Y."/>
            <person name="Xu Y."/>
            <person name="Heller-Uszynska K."/>
            <person name="Miao H."/>
            <person name="Cheng Z."/>
            <person name="Zhang S."/>
            <person name="Wu J."/>
            <person name="Yang Y."/>
            <person name="Kang H."/>
            <person name="Li M."/>
            <person name="Liang H."/>
            <person name="Ren X."/>
            <person name="Shi Z."/>
            <person name="Wen M."/>
            <person name="Jian M."/>
            <person name="Yang H."/>
            <person name="Zhang G."/>
            <person name="Yang Z."/>
            <person name="Chen R."/>
            <person name="Liu S."/>
            <person name="Li J."/>
            <person name="Ma L."/>
            <person name="Liu H."/>
            <person name="Zhou Y."/>
            <person name="Zhao J."/>
            <person name="Fang X."/>
            <person name="Li G."/>
            <person name="Fang L."/>
            <person name="Li Y."/>
            <person name="Liu D."/>
            <person name="Zheng H."/>
            <person name="Zhang Y."/>
            <person name="Qin N."/>
            <person name="Li Z."/>
            <person name="Yang G."/>
            <person name="Yang S."/>
            <person name="Bolund L."/>
            <person name="Kristiansen K."/>
            <person name="Zheng H."/>
            <person name="Li S."/>
            <person name="Zhang X."/>
            <person name="Yang H."/>
            <person name="Wang J."/>
            <person name="Sun R."/>
            <person name="Zhang B."/>
            <person name="Jiang S."/>
            <person name="Wang J."/>
            <person name="Du Y."/>
            <person name="Li S."/>
        </authorList>
    </citation>
    <scope>NUCLEOTIDE SEQUENCE [LARGE SCALE GENOMIC DNA]</scope>
    <source>
        <strain evidence="2">cv. 9930</strain>
    </source>
</reference>
<dbReference type="AlphaFoldDB" id="A0A0A0KYJ0"/>
<evidence type="ECO:0000313" key="1">
    <source>
        <dbReference type="EMBL" id="KGN54745.1"/>
    </source>
</evidence>
<dbReference type="Gramene" id="KGN54745">
    <property type="protein sequence ID" value="KGN54745"/>
    <property type="gene ID" value="Csa_4G442600"/>
</dbReference>
<dbReference type="STRING" id="3659.A0A0A0KYJ0"/>
<keyword evidence="2" id="KW-1185">Reference proteome</keyword>
<accession>A0A0A0KYJ0</accession>
<dbReference type="EMBL" id="CM002925">
    <property type="protein sequence ID" value="KGN54745.1"/>
    <property type="molecule type" value="Genomic_DNA"/>
</dbReference>
<dbReference type="Proteomes" id="UP000029981">
    <property type="component" value="Chromosome 4"/>
</dbReference>
<evidence type="ECO:0000313" key="2">
    <source>
        <dbReference type="Proteomes" id="UP000029981"/>
    </source>
</evidence>
<proteinExistence type="predicted"/>
<sequence>MIRWTRGKETSCVVFVRLQSSSSWTFLPALCGEHNEECCRGIVQLELWGDAVKWGCDFKLNSSRECCLACKAMCDDQSRCVGVILGCSSTLGGIHNSQGASSSTDEREWSATSLEYHSTVRKWHEEILSAEFGVPS</sequence>
<dbReference type="PANTHER" id="PTHR46873:SF2">
    <property type="entry name" value="PPIASE CYCLOPHILIN-TYPE DOMAIN-CONTAINING PROTEIN"/>
    <property type="match status" value="1"/>
</dbReference>
<reference evidence="1 2" key="2">
    <citation type="journal article" date="2009" name="PLoS ONE">
        <title>An integrated genetic and cytogenetic map of the cucumber genome.</title>
        <authorList>
            <person name="Ren Y."/>
            <person name="Zhang Z."/>
            <person name="Liu J."/>
            <person name="Staub J.E."/>
            <person name="Han Y."/>
            <person name="Cheng Z."/>
            <person name="Li X."/>
            <person name="Lu J."/>
            <person name="Miao H."/>
            <person name="Kang H."/>
            <person name="Xie B."/>
            <person name="Gu X."/>
            <person name="Wang X."/>
            <person name="Du Y."/>
            <person name="Jin W."/>
            <person name="Huang S."/>
        </authorList>
    </citation>
    <scope>NUCLEOTIDE SEQUENCE [LARGE SCALE GENOMIC DNA]</scope>
    <source>
        <strain evidence="2">cv. 9930</strain>
    </source>
</reference>
<gene>
    <name evidence="1" type="ORF">Csa_4G442600</name>
</gene>
<name>A0A0A0KYJ0_CUCSA</name>
<organism evidence="1 2">
    <name type="scientific">Cucumis sativus</name>
    <name type="common">Cucumber</name>
    <dbReference type="NCBI Taxonomy" id="3659"/>
    <lineage>
        <taxon>Eukaryota</taxon>
        <taxon>Viridiplantae</taxon>
        <taxon>Streptophyta</taxon>
        <taxon>Embryophyta</taxon>
        <taxon>Tracheophyta</taxon>
        <taxon>Spermatophyta</taxon>
        <taxon>Magnoliopsida</taxon>
        <taxon>eudicotyledons</taxon>
        <taxon>Gunneridae</taxon>
        <taxon>Pentapetalae</taxon>
        <taxon>rosids</taxon>
        <taxon>fabids</taxon>
        <taxon>Cucurbitales</taxon>
        <taxon>Cucurbitaceae</taxon>
        <taxon>Benincaseae</taxon>
        <taxon>Cucumis</taxon>
    </lineage>
</organism>
<reference evidence="1 2" key="4">
    <citation type="journal article" date="2011" name="BMC Genomics">
        <title>RNA-Seq improves annotation of protein-coding genes in the cucumber genome.</title>
        <authorList>
            <person name="Li Z."/>
            <person name="Zhang Z."/>
            <person name="Yan P."/>
            <person name="Huang S."/>
            <person name="Fei Z."/>
            <person name="Lin K."/>
        </authorList>
    </citation>
    <scope>NUCLEOTIDE SEQUENCE [LARGE SCALE GENOMIC DNA]</scope>
    <source>
        <strain evidence="2">cv. 9930</strain>
    </source>
</reference>
<dbReference type="PANTHER" id="PTHR46873">
    <property type="entry name" value="EXPRESSED PROTEIN"/>
    <property type="match status" value="1"/>
</dbReference>